<dbReference type="Gene3D" id="1.20.120.450">
    <property type="entry name" value="dinb family like domain"/>
    <property type="match status" value="1"/>
</dbReference>
<dbReference type="Proteomes" id="UP001501578">
    <property type="component" value="Unassembled WGS sequence"/>
</dbReference>
<dbReference type="RefSeq" id="WP_343947835.1">
    <property type="nucleotide sequence ID" value="NZ_BAAAHQ010000001.1"/>
</dbReference>
<name>A0ABN1NMB8_9ACTN</name>
<proteinExistence type="predicted"/>
<dbReference type="Pfam" id="PF04978">
    <property type="entry name" value="MST"/>
    <property type="match status" value="1"/>
</dbReference>
<protein>
    <submittedName>
        <fullName evidence="1">DinB family protein</fullName>
    </submittedName>
</protein>
<sequence>MNGPADPRTDPPASGTERELLTAFLDWERETLAWKCAGLSPAQMRLRSAEPSVMSLLGLVRHLTDVERYWFRTVLAGADVGPLYWNDVDDSEFDVVRVQPEGALAVWRAEVGLAREISARLPLETLSERERHGERYSHRHILIHLTQEYARHNGHADLLRERIDGVTGE</sequence>
<organism evidence="1 2">
    <name type="scientific">Nonomuraea longicatena</name>
    <dbReference type="NCBI Taxonomy" id="83682"/>
    <lineage>
        <taxon>Bacteria</taxon>
        <taxon>Bacillati</taxon>
        <taxon>Actinomycetota</taxon>
        <taxon>Actinomycetes</taxon>
        <taxon>Streptosporangiales</taxon>
        <taxon>Streptosporangiaceae</taxon>
        <taxon>Nonomuraea</taxon>
    </lineage>
</organism>
<evidence type="ECO:0000313" key="1">
    <source>
        <dbReference type="EMBL" id="GAA0912518.1"/>
    </source>
</evidence>
<gene>
    <name evidence="1" type="ORF">GCM10009560_03310</name>
</gene>
<evidence type="ECO:0000313" key="2">
    <source>
        <dbReference type="Proteomes" id="UP001501578"/>
    </source>
</evidence>
<dbReference type="InterPro" id="IPR007061">
    <property type="entry name" value="MST-like"/>
</dbReference>
<accession>A0ABN1NMB8</accession>
<dbReference type="SUPFAM" id="SSF109854">
    <property type="entry name" value="DinB/YfiT-like putative metalloenzymes"/>
    <property type="match status" value="1"/>
</dbReference>
<comment type="caution">
    <text evidence="1">The sequence shown here is derived from an EMBL/GenBank/DDBJ whole genome shotgun (WGS) entry which is preliminary data.</text>
</comment>
<keyword evidence="2" id="KW-1185">Reference proteome</keyword>
<reference evidence="1 2" key="1">
    <citation type="journal article" date="2019" name="Int. J. Syst. Evol. Microbiol.">
        <title>The Global Catalogue of Microorganisms (GCM) 10K type strain sequencing project: providing services to taxonomists for standard genome sequencing and annotation.</title>
        <authorList>
            <consortium name="The Broad Institute Genomics Platform"/>
            <consortium name="The Broad Institute Genome Sequencing Center for Infectious Disease"/>
            <person name="Wu L."/>
            <person name="Ma J."/>
        </authorList>
    </citation>
    <scope>NUCLEOTIDE SEQUENCE [LARGE SCALE GENOMIC DNA]</scope>
    <source>
        <strain evidence="1 2">JCM 11136</strain>
    </source>
</reference>
<dbReference type="InterPro" id="IPR034660">
    <property type="entry name" value="DinB/YfiT-like"/>
</dbReference>
<dbReference type="EMBL" id="BAAAHQ010000001">
    <property type="protein sequence ID" value="GAA0912518.1"/>
    <property type="molecule type" value="Genomic_DNA"/>
</dbReference>